<dbReference type="GO" id="GO:0003724">
    <property type="term" value="F:RNA helicase activity"/>
    <property type="evidence" value="ECO:0007669"/>
    <property type="project" value="UniProtKB-EC"/>
</dbReference>
<comment type="caution">
    <text evidence="18">The sequence shown here is derived from an EMBL/GenBank/DDBJ whole genome shotgun (WGS) entry which is preliminary data.</text>
</comment>
<evidence type="ECO:0000256" key="6">
    <source>
        <dbReference type="ARBA" id="ARBA00022741"/>
    </source>
</evidence>
<dbReference type="InterPro" id="IPR014014">
    <property type="entry name" value="RNA_helicase_DEAD_Q_motif"/>
</dbReference>
<evidence type="ECO:0000256" key="2">
    <source>
        <dbReference type="ARBA" id="ARBA00009334"/>
    </source>
</evidence>
<feature type="domain" description="Helicase ATP-binding" evidence="15">
    <location>
        <begin position="173"/>
        <end position="348"/>
    </location>
</feature>
<keyword evidence="4" id="KW-0690">Ribosome biogenesis</keyword>
<proteinExistence type="inferred from homology"/>
<evidence type="ECO:0000256" key="8">
    <source>
        <dbReference type="ARBA" id="ARBA00022806"/>
    </source>
</evidence>
<evidence type="ECO:0000256" key="13">
    <source>
        <dbReference type="RuleBase" id="RU000492"/>
    </source>
</evidence>
<evidence type="ECO:0000256" key="10">
    <source>
        <dbReference type="ARBA" id="ARBA00023242"/>
    </source>
</evidence>
<dbReference type="CDD" id="cd18787">
    <property type="entry name" value="SF2_C_DEAD"/>
    <property type="match status" value="1"/>
</dbReference>
<keyword evidence="9 13" id="KW-0067">ATP-binding</keyword>
<sequence>MAEYNAWGSYQPGAASQRGDTWSGSSTWQASGGNSWSEPSASKASWDNHRSGSTWDTAGGSSSSWSACDATSWADKAPAIKKLEWKDIQLVPIEKNFYQEHPIVAGRSDEEVNELRRIHDIEVLNGTIVSADGVKDVPKPITTFEEASFPEWILSRLNMIGFKDPTAIQIQVWPVALQGRDLIGIAETGSGKTVAYVLPMLVHIVAQEELKPGEGPVGVVLCPTRELTIQIDEVVRDFSGLSGIKSVAIYGGGDVKQQGARLQDKNDVVVACPGRFIQLLNDGYSNLNRVTYVVLDEADEMLNESFGEQIELILGQVRPERQMLMFSATWKKDVQTLARAYCTASEGMEPVMIRVGGDKLAVCRNVKQQVLACENYEDKYQALVKAIRRSKCDKNGSQHKCLVFARSQKTVDDIVWRLQSEDHMEVEGMHAGKKMTDRLWVLHELRHGHLSCVISTACLGRGHDISRVRYVINFDAPETIEDYIHRVGRTGRAGETGFAMTFMTPRDVQLADPLVMILESIGQQVEPKLQEMASQARGTWTTNEAWGDYKDESGAPSAWGRYKPATSEEEKPVQIQTADQWHTNPQEAEPENRFS</sequence>
<evidence type="ECO:0000256" key="9">
    <source>
        <dbReference type="ARBA" id="ARBA00022840"/>
    </source>
</evidence>
<dbReference type="InterPro" id="IPR014001">
    <property type="entry name" value="Helicase_ATP-bd"/>
</dbReference>
<dbReference type="SMART" id="SM00487">
    <property type="entry name" value="DEXDc"/>
    <property type="match status" value="1"/>
</dbReference>
<dbReference type="PROSITE" id="PS00039">
    <property type="entry name" value="DEAD_ATP_HELICASE"/>
    <property type="match status" value="1"/>
</dbReference>
<dbReference type="PROSITE" id="PS51194">
    <property type="entry name" value="HELICASE_CTER"/>
    <property type="match status" value="1"/>
</dbReference>
<evidence type="ECO:0000256" key="12">
    <source>
        <dbReference type="PROSITE-ProRule" id="PRU00552"/>
    </source>
</evidence>
<evidence type="ECO:0000259" key="16">
    <source>
        <dbReference type="PROSITE" id="PS51194"/>
    </source>
</evidence>
<evidence type="ECO:0000256" key="7">
    <source>
        <dbReference type="ARBA" id="ARBA00022801"/>
    </source>
</evidence>
<evidence type="ECO:0000256" key="1">
    <source>
        <dbReference type="ARBA" id="ARBA00004604"/>
    </source>
</evidence>
<feature type="compositionally biased region" description="Polar residues" evidence="14">
    <location>
        <begin position="574"/>
        <end position="586"/>
    </location>
</feature>
<dbReference type="InterPro" id="IPR027417">
    <property type="entry name" value="P-loop_NTPase"/>
</dbReference>
<evidence type="ECO:0000256" key="14">
    <source>
        <dbReference type="SAM" id="MobiDB-lite"/>
    </source>
</evidence>
<dbReference type="AlphaFoldDB" id="A0A813F1F3"/>
<protein>
    <recommendedName>
        <fullName evidence="3">RNA helicase</fullName>
        <ecNumber evidence="3">3.6.4.13</ecNumber>
    </recommendedName>
</protein>
<dbReference type="PROSITE" id="PS51192">
    <property type="entry name" value="HELICASE_ATP_BIND_1"/>
    <property type="match status" value="1"/>
</dbReference>
<keyword evidence="7 13" id="KW-0378">Hydrolase</keyword>
<dbReference type="Gene3D" id="3.40.50.300">
    <property type="entry name" value="P-loop containing nucleotide triphosphate hydrolases"/>
    <property type="match status" value="2"/>
</dbReference>
<evidence type="ECO:0000259" key="17">
    <source>
        <dbReference type="PROSITE" id="PS51195"/>
    </source>
</evidence>
<dbReference type="SMART" id="SM00490">
    <property type="entry name" value="HELICc"/>
    <property type="match status" value="1"/>
</dbReference>
<evidence type="ECO:0000256" key="4">
    <source>
        <dbReference type="ARBA" id="ARBA00022517"/>
    </source>
</evidence>
<dbReference type="PANTHER" id="PTHR47958">
    <property type="entry name" value="ATP-DEPENDENT RNA HELICASE DBP3"/>
    <property type="match status" value="1"/>
</dbReference>
<dbReference type="EMBL" id="CAJNNV010020142">
    <property type="protein sequence ID" value="CAE8606968.1"/>
    <property type="molecule type" value="Genomic_DNA"/>
</dbReference>
<feature type="region of interest" description="Disordered" evidence="14">
    <location>
        <begin position="1"/>
        <end position="67"/>
    </location>
</feature>
<dbReference type="Pfam" id="PF00271">
    <property type="entry name" value="Helicase_C"/>
    <property type="match status" value="1"/>
</dbReference>
<evidence type="ECO:0000256" key="3">
    <source>
        <dbReference type="ARBA" id="ARBA00012552"/>
    </source>
</evidence>
<accession>A0A813F1F3</accession>
<feature type="short sequence motif" description="Q motif" evidence="12">
    <location>
        <begin position="142"/>
        <end position="170"/>
    </location>
</feature>
<keyword evidence="8 13" id="KW-0347">Helicase</keyword>
<dbReference type="PROSITE" id="PS51195">
    <property type="entry name" value="Q_MOTIF"/>
    <property type="match status" value="1"/>
</dbReference>
<evidence type="ECO:0000256" key="5">
    <source>
        <dbReference type="ARBA" id="ARBA00022552"/>
    </source>
</evidence>
<feature type="region of interest" description="Disordered" evidence="14">
    <location>
        <begin position="543"/>
        <end position="595"/>
    </location>
</feature>
<organism evidence="18 19">
    <name type="scientific">Polarella glacialis</name>
    <name type="common">Dinoflagellate</name>
    <dbReference type="NCBI Taxonomy" id="89957"/>
    <lineage>
        <taxon>Eukaryota</taxon>
        <taxon>Sar</taxon>
        <taxon>Alveolata</taxon>
        <taxon>Dinophyceae</taxon>
        <taxon>Suessiales</taxon>
        <taxon>Suessiaceae</taxon>
        <taxon>Polarella</taxon>
    </lineage>
</organism>
<keyword evidence="6 13" id="KW-0547">Nucleotide-binding</keyword>
<dbReference type="Proteomes" id="UP000654075">
    <property type="component" value="Unassembled WGS sequence"/>
</dbReference>
<keyword evidence="5" id="KW-0698">rRNA processing</keyword>
<dbReference type="SUPFAM" id="SSF52540">
    <property type="entry name" value="P-loop containing nucleoside triphosphate hydrolases"/>
    <property type="match status" value="2"/>
</dbReference>
<dbReference type="OMA" id="DNPYWRP"/>
<comment type="subcellular location">
    <subcellularLocation>
        <location evidence="1">Nucleus</location>
        <location evidence="1">Nucleolus</location>
    </subcellularLocation>
</comment>
<dbReference type="InterPro" id="IPR000629">
    <property type="entry name" value="RNA-helicase_DEAD-box_CS"/>
</dbReference>
<dbReference type="InterPro" id="IPR044742">
    <property type="entry name" value="DEAD/DEAH_RhlB"/>
</dbReference>
<feature type="compositionally biased region" description="Polar residues" evidence="14">
    <location>
        <begin position="18"/>
        <end position="45"/>
    </location>
</feature>
<evidence type="ECO:0000259" key="15">
    <source>
        <dbReference type="PROSITE" id="PS51192"/>
    </source>
</evidence>
<feature type="domain" description="DEAD-box RNA helicase Q" evidence="17">
    <location>
        <begin position="142"/>
        <end position="170"/>
    </location>
</feature>
<dbReference type="GO" id="GO:0005524">
    <property type="term" value="F:ATP binding"/>
    <property type="evidence" value="ECO:0007669"/>
    <property type="project" value="UniProtKB-KW"/>
</dbReference>
<dbReference type="GO" id="GO:0016787">
    <property type="term" value="F:hydrolase activity"/>
    <property type="evidence" value="ECO:0007669"/>
    <property type="project" value="UniProtKB-KW"/>
</dbReference>
<dbReference type="InterPro" id="IPR011545">
    <property type="entry name" value="DEAD/DEAH_box_helicase_dom"/>
</dbReference>
<feature type="compositionally biased region" description="Low complexity" evidence="14">
    <location>
        <begin position="51"/>
        <end position="67"/>
    </location>
</feature>
<evidence type="ECO:0000313" key="19">
    <source>
        <dbReference type="Proteomes" id="UP000654075"/>
    </source>
</evidence>
<feature type="domain" description="Helicase C-terminal" evidence="16">
    <location>
        <begin position="379"/>
        <end position="533"/>
    </location>
</feature>
<keyword evidence="19" id="KW-1185">Reference proteome</keyword>
<dbReference type="GO" id="GO:0003676">
    <property type="term" value="F:nucleic acid binding"/>
    <property type="evidence" value="ECO:0007669"/>
    <property type="project" value="InterPro"/>
</dbReference>
<reference evidence="18" key="1">
    <citation type="submission" date="2021-02" db="EMBL/GenBank/DDBJ databases">
        <authorList>
            <person name="Dougan E. K."/>
            <person name="Rhodes N."/>
            <person name="Thang M."/>
            <person name="Chan C."/>
        </authorList>
    </citation>
    <scope>NUCLEOTIDE SEQUENCE</scope>
</reference>
<dbReference type="OrthoDB" id="196131at2759"/>
<keyword evidence="10" id="KW-0539">Nucleus</keyword>
<comment type="similarity">
    <text evidence="2">Belongs to the DEAD box helicase family. DDX5/DBP2 subfamily.</text>
</comment>
<name>A0A813F1F3_POLGL</name>
<evidence type="ECO:0000313" key="18">
    <source>
        <dbReference type="EMBL" id="CAE8606968.1"/>
    </source>
</evidence>
<dbReference type="InterPro" id="IPR001650">
    <property type="entry name" value="Helicase_C-like"/>
</dbReference>
<comment type="function">
    <text evidence="11">ATP-dependent RNA helicase required for 60S ribosomal subunit synthesis. Involved in efficient pre-rRNA processing, predominantly at site A3, which is necessary for the normal formation of 25S and 5.8S rRNAs.</text>
</comment>
<gene>
    <name evidence="18" type="ORF">PGLA1383_LOCUS24917</name>
</gene>
<dbReference type="CDD" id="cd00268">
    <property type="entry name" value="DEADc"/>
    <property type="match status" value="1"/>
</dbReference>
<evidence type="ECO:0000256" key="11">
    <source>
        <dbReference type="ARBA" id="ARBA00037449"/>
    </source>
</evidence>
<dbReference type="Pfam" id="PF00270">
    <property type="entry name" value="DEAD"/>
    <property type="match status" value="1"/>
</dbReference>
<dbReference type="EC" id="3.6.4.13" evidence="3"/>